<evidence type="ECO:0000256" key="4">
    <source>
        <dbReference type="ARBA" id="ARBA00022500"/>
    </source>
</evidence>
<dbReference type="AlphaFoldDB" id="A0A6V8LTY2"/>
<dbReference type="Gene3D" id="1.10.287.560">
    <property type="entry name" value="Histidine kinase CheA-like, homodimeric domain"/>
    <property type="match status" value="1"/>
</dbReference>
<dbReference type="Pfam" id="PF02895">
    <property type="entry name" value="H-kinase_dim"/>
    <property type="match status" value="1"/>
</dbReference>
<evidence type="ECO:0000256" key="1">
    <source>
        <dbReference type="ARBA" id="ARBA00000085"/>
    </source>
</evidence>
<evidence type="ECO:0000256" key="11">
    <source>
        <dbReference type="ARBA" id="ARBA00035100"/>
    </source>
</evidence>
<dbReference type="InterPro" id="IPR004358">
    <property type="entry name" value="Sig_transdc_His_kin-like_C"/>
</dbReference>
<dbReference type="Gene3D" id="2.30.30.40">
    <property type="entry name" value="SH3 Domains"/>
    <property type="match status" value="1"/>
</dbReference>
<keyword evidence="9" id="KW-0067">ATP-binding</keyword>
<dbReference type="PANTHER" id="PTHR43395">
    <property type="entry name" value="SENSOR HISTIDINE KINASE CHEA"/>
    <property type="match status" value="1"/>
</dbReference>
<comment type="function">
    <text evidence="11">Involved in the transmission of sensory signals from the chemoreceptors to the flagellar motors. CheA is autophosphorylated; it can transfer its phosphate group to either CheB or CheY.</text>
</comment>
<evidence type="ECO:0000256" key="12">
    <source>
        <dbReference type="PROSITE-ProRule" id="PRU00110"/>
    </source>
</evidence>
<dbReference type="InterPro" id="IPR004105">
    <property type="entry name" value="CheA-like_dim"/>
</dbReference>
<keyword evidence="4" id="KW-0145">Chemotaxis</keyword>
<evidence type="ECO:0000259" key="16">
    <source>
        <dbReference type="PROSITE" id="PS50894"/>
    </source>
</evidence>
<dbReference type="EMBL" id="BLTE01000015">
    <property type="protein sequence ID" value="GFK95184.1"/>
    <property type="molecule type" value="Genomic_DNA"/>
</dbReference>
<dbReference type="Gene3D" id="1.20.120.160">
    <property type="entry name" value="HPT domain"/>
    <property type="match status" value="1"/>
</dbReference>
<evidence type="ECO:0000256" key="6">
    <source>
        <dbReference type="ARBA" id="ARBA00022679"/>
    </source>
</evidence>
<dbReference type="PROSITE" id="PS50894">
    <property type="entry name" value="HPT"/>
    <property type="match status" value="1"/>
</dbReference>
<dbReference type="PROSITE" id="PS50109">
    <property type="entry name" value="HIS_KIN"/>
    <property type="match status" value="1"/>
</dbReference>
<reference evidence="17 18" key="1">
    <citation type="submission" date="2020-04" db="EMBL/GenBank/DDBJ databases">
        <authorList>
            <consortium name="Desulfovibrio sp. FSS-1 genome sequencing consortium"/>
            <person name="Shimoshige H."/>
            <person name="Kobayashi H."/>
            <person name="Maekawa T."/>
        </authorList>
    </citation>
    <scope>NUCLEOTIDE SEQUENCE [LARGE SCALE GENOMIC DNA]</scope>
    <source>
        <strain evidence="17 18">SIID29052-01</strain>
    </source>
</reference>
<evidence type="ECO:0000256" key="9">
    <source>
        <dbReference type="ARBA" id="ARBA00022840"/>
    </source>
</evidence>
<name>A0A6V8LTY2_9BACT</name>
<dbReference type="GO" id="GO:0006935">
    <property type="term" value="P:chemotaxis"/>
    <property type="evidence" value="ECO:0007669"/>
    <property type="project" value="UniProtKB-KW"/>
</dbReference>
<evidence type="ECO:0000256" key="3">
    <source>
        <dbReference type="ARBA" id="ARBA00021495"/>
    </source>
</evidence>
<keyword evidence="18" id="KW-1185">Reference proteome</keyword>
<evidence type="ECO:0000313" key="17">
    <source>
        <dbReference type="EMBL" id="GFK95184.1"/>
    </source>
</evidence>
<dbReference type="GO" id="GO:0005524">
    <property type="term" value="F:ATP binding"/>
    <property type="evidence" value="ECO:0007669"/>
    <property type="project" value="UniProtKB-KW"/>
</dbReference>
<sequence length="656" mass="69817">MNTLGALFQEEQREHLAELDAALLDLDRDPADSGAVDRIFRALHSIKGACDMFGLAGCVALLHDVESLWDRVRCGLSPASRELVDVTLRVKDHLDPVAENGQDLPADLELLAGLEALVAPPAPARPSPPAAQAAARAQDAPTRSLRIRLAPSDPGHFARMDPAALLEELAGLGELHVEADTSGVPALEDLTPMDCRLAWDITLDTAQGADSVRDIFLFLENPGDVVVEDAPASDRAAPGECPGPSTGRPVQAAPPPAANGRPKPVQQAQSLRVEAAKLDNLVNLVGELVIAQARLTQVASDVGLSSLTAVTEEIERLVGELRDNTLSIRMLPIGTTFSRFRRLVRDLCSELGKDIALEAEGGETELDKTVIEQLGDPLVHLLRNSIDHGIEAPEAREAVGKPRQGRIVLSAKQAGGAVVIRIADDGKGLDPARIREKALERGLIAPDVRLSDQECCQLIFAPGFSTAEKVTSVSGRGVGMDVVKRSIEALRGAVEIDSVPGRGAAVTITLPLTLAIIDGLQVRAADEHYIIPLSMVEECVELADGRHSRGRTLHIRGEIVPYVRLRETFLLPGEHPGLEQVVITRHENGRTGIAVDEVVGQQQTVIKSLGRLIGRVEGISGATINGDGSMALILDVPQLVASVLRETGADQETSAT</sequence>
<evidence type="ECO:0000259" key="15">
    <source>
        <dbReference type="PROSITE" id="PS50851"/>
    </source>
</evidence>
<keyword evidence="10" id="KW-0902">Two-component regulatory system</keyword>
<comment type="catalytic activity">
    <reaction evidence="1">
        <text>ATP + protein L-histidine = ADP + protein N-phospho-L-histidine.</text>
        <dbReference type="EC" id="2.7.13.3"/>
    </reaction>
</comment>
<evidence type="ECO:0000313" key="18">
    <source>
        <dbReference type="Proteomes" id="UP000494245"/>
    </source>
</evidence>
<proteinExistence type="predicted"/>
<dbReference type="InterPro" id="IPR002545">
    <property type="entry name" value="CheW-lke_dom"/>
</dbReference>
<dbReference type="InterPro" id="IPR036890">
    <property type="entry name" value="HATPase_C_sf"/>
</dbReference>
<dbReference type="PANTHER" id="PTHR43395:SF10">
    <property type="entry name" value="CHEMOTAXIS PROTEIN CHEA"/>
    <property type="match status" value="1"/>
</dbReference>
<dbReference type="InterPro" id="IPR008207">
    <property type="entry name" value="Sig_transdc_His_kin_Hpt_dom"/>
</dbReference>
<dbReference type="SUPFAM" id="SSF50341">
    <property type="entry name" value="CheW-like"/>
    <property type="match status" value="1"/>
</dbReference>
<dbReference type="Pfam" id="PF01584">
    <property type="entry name" value="CheW"/>
    <property type="match status" value="1"/>
</dbReference>
<dbReference type="CDD" id="cd16916">
    <property type="entry name" value="HATPase_CheA-like"/>
    <property type="match status" value="1"/>
</dbReference>
<dbReference type="SUPFAM" id="SSF47384">
    <property type="entry name" value="Homodimeric domain of signal transducing histidine kinase"/>
    <property type="match status" value="1"/>
</dbReference>
<dbReference type="PRINTS" id="PR00344">
    <property type="entry name" value="BCTRLSENSOR"/>
</dbReference>
<dbReference type="InterPro" id="IPR005467">
    <property type="entry name" value="His_kinase_dom"/>
</dbReference>
<evidence type="ECO:0000256" key="7">
    <source>
        <dbReference type="ARBA" id="ARBA00022741"/>
    </source>
</evidence>
<dbReference type="Pfam" id="PF01627">
    <property type="entry name" value="Hpt"/>
    <property type="match status" value="1"/>
</dbReference>
<feature type="domain" description="Histidine kinase" evidence="14">
    <location>
        <begin position="266"/>
        <end position="514"/>
    </location>
</feature>
<keyword evidence="6 17" id="KW-0808">Transferase</keyword>
<feature type="domain" description="HPt" evidence="16">
    <location>
        <begin position="1"/>
        <end position="101"/>
    </location>
</feature>
<dbReference type="SUPFAM" id="SSF55874">
    <property type="entry name" value="ATPase domain of HSP90 chaperone/DNA topoisomerase II/histidine kinase"/>
    <property type="match status" value="1"/>
</dbReference>
<dbReference type="SUPFAM" id="SSF47226">
    <property type="entry name" value="Histidine-containing phosphotransfer domain, HPT domain"/>
    <property type="match status" value="1"/>
</dbReference>
<keyword evidence="7" id="KW-0547">Nucleotide-binding</keyword>
<feature type="region of interest" description="Disordered" evidence="13">
    <location>
        <begin position="231"/>
        <end position="268"/>
    </location>
</feature>
<organism evidence="17 18">
    <name type="scientific">Fundidesulfovibrio magnetotacticus</name>
    <dbReference type="NCBI Taxonomy" id="2730080"/>
    <lineage>
        <taxon>Bacteria</taxon>
        <taxon>Pseudomonadati</taxon>
        <taxon>Thermodesulfobacteriota</taxon>
        <taxon>Desulfovibrionia</taxon>
        <taxon>Desulfovibrionales</taxon>
        <taxon>Desulfovibrionaceae</taxon>
        <taxon>Fundidesulfovibrio</taxon>
    </lineage>
</organism>
<reference evidence="17 18" key="2">
    <citation type="submission" date="2020-05" db="EMBL/GenBank/DDBJ databases">
        <title>Draft genome sequence of Desulfovibrio sp. strainFSS-1.</title>
        <authorList>
            <person name="Shimoshige H."/>
            <person name="Kobayashi H."/>
            <person name="Maekawa T."/>
        </authorList>
    </citation>
    <scope>NUCLEOTIDE SEQUENCE [LARGE SCALE GENOMIC DNA]</scope>
    <source>
        <strain evidence="17 18">SIID29052-01</strain>
    </source>
</reference>
<gene>
    <name evidence="17" type="primary">cheA_6</name>
    <name evidence="17" type="ORF">NNJEOMEG_03042</name>
</gene>
<dbReference type="SMART" id="SM00260">
    <property type="entry name" value="CheW"/>
    <property type="match status" value="1"/>
</dbReference>
<evidence type="ECO:0000256" key="5">
    <source>
        <dbReference type="ARBA" id="ARBA00022553"/>
    </source>
</evidence>
<dbReference type="Proteomes" id="UP000494245">
    <property type="component" value="Unassembled WGS sequence"/>
</dbReference>
<dbReference type="SMART" id="SM01231">
    <property type="entry name" value="H-kinase_dim"/>
    <property type="match status" value="1"/>
</dbReference>
<dbReference type="InterPro" id="IPR037006">
    <property type="entry name" value="CheA-like_homodim_sf"/>
</dbReference>
<dbReference type="FunFam" id="3.30.565.10:FF:000016">
    <property type="entry name" value="Chemotaxis protein CheA, putative"/>
    <property type="match status" value="1"/>
</dbReference>
<protein>
    <recommendedName>
        <fullName evidence="3">Chemotaxis protein CheA</fullName>
        <ecNumber evidence="2">2.7.13.3</ecNumber>
    </recommendedName>
</protein>
<dbReference type="GO" id="GO:0005737">
    <property type="term" value="C:cytoplasm"/>
    <property type="evidence" value="ECO:0007669"/>
    <property type="project" value="InterPro"/>
</dbReference>
<accession>A0A6V8LTY2</accession>
<feature type="domain" description="CheW-like" evidence="15">
    <location>
        <begin position="516"/>
        <end position="645"/>
    </location>
</feature>
<evidence type="ECO:0000256" key="8">
    <source>
        <dbReference type="ARBA" id="ARBA00022777"/>
    </source>
</evidence>
<dbReference type="Gene3D" id="3.30.565.10">
    <property type="entry name" value="Histidine kinase-like ATPase, C-terminal domain"/>
    <property type="match status" value="1"/>
</dbReference>
<dbReference type="EC" id="2.7.13.3" evidence="2"/>
<evidence type="ECO:0000256" key="2">
    <source>
        <dbReference type="ARBA" id="ARBA00012438"/>
    </source>
</evidence>
<dbReference type="InterPro" id="IPR036641">
    <property type="entry name" value="HPT_dom_sf"/>
</dbReference>
<keyword evidence="8" id="KW-0418">Kinase</keyword>
<dbReference type="GO" id="GO:0000155">
    <property type="term" value="F:phosphorelay sensor kinase activity"/>
    <property type="evidence" value="ECO:0007669"/>
    <property type="project" value="InterPro"/>
</dbReference>
<feature type="modified residue" description="Phosphohistidine" evidence="12">
    <location>
        <position position="44"/>
    </location>
</feature>
<dbReference type="InterPro" id="IPR003594">
    <property type="entry name" value="HATPase_dom"/>
</dbReference>
<dbReference type="Pfam" id="PF02518">
    <property type="entry name" value="HATPase_c"/>
    <property type="match status" value="1"/>
</dbReference>
<dbReference type="InterPro" id="IPR051315">
    <property type="entry name" value="Bact_Chemotaxis_CheA"/>
</dbReference>
<keyword evidence="5 12" id="KW-0597">Phosphoprotein</keyword>
<feature type="compositionally biased region" description="Low complexity" evidence="13">
    <location>
        <begin position="130"/>
        <end position="141"/>
    </location>
</feature>
<dbReference type="InterPro" id="IPR036097">
    <property type="entry name" value="HisK_dim/P_sf"/>
</dbReference>
<evidence type="ECO:0000256" key="13">
    <source>
        <dbReference type="SAM" id="MobiDB-lite"/>
    </source>
</evidence>
<dbReference type="CDD" id="cd00088">
    <property type="entry name" value="HPT"/>
    <property type="match status" value="1"/>
</dbReference>
<dbReference type="PROSITE" id="PS50851">
    <property type="entry name" value="CHEW"/>
    <property type="match status" value="1"/>
</dbReference>
<feature type="region of interest" description="Disordered" evidence="13">
    <location>
        <begin position="123"/>
        <end position="142"/>
    </location>
</feature>
<dbReference type="SMART" id="SM00387">
    <property type="entry name" value="HATPase_c"/>
    <property type="match status" value="1"/>
</dbReference>
<dbReference type="SMART" id="SM00073">
    <property type="entry name" value="HPT"/>
    <property type="match status" value="1"/>
</dbReference>
<dbReference type="InterPro" id="IPR036061">
    <property type="entry name" value="CheW-like_dom_sf"/>
</dbReference>
<comment type="caution">
    <text evidence="17">The sequence shown here is derived from an EMBL/GenBank/DDBJ whole genome shotgun (WGS) entry which is preliminary data.</text>
</comment>
<evidence type="ECO:0000259" key="14">
    <source>
        <dbReference type="PROSITE" id="PS50109"/>
    </source>
</evidence>
<evidence type="ECO:0000256" key="10">
    <source>
        <dbReference type="ARBA" id="ARBA00023012"/>
    </source>
</evidence>
<dbReference type="CDD" id="cd00731">
    <property type="entry name" value="CheA_reg"/>
    <property type="match status" value="1"/>
</dbReference>
<dbReference type="RefSeq" id="WP_173085981.1">
    <property type="nucleotide sequence ID" value="NZ_BLTE01000015.1"/>
</dbReference>